<dbReference type="AlphaFoldDB" id="A0A3Q7IW38"/>
<accession>A0A3Q7IW38</accession>
<evidence type="ECO:0000256" key="1">
    <source>
        <dbReference type="SAM" id="Phobius"/>
    </source>
</evidence>
<name>A0A3Q7IW38_SOLLC</name>
<dbReference type="InParanoid" id="A0A3Q7IW38"/>
<organism evidence="2">
    <name type="scientific">Solanum lycopersicum</name>
    <name type="common">Tomato</name>
    <name type="synonym">Lycopersicon esculentum</name>
    <dbReference type="NCBI Taxonomy" id="4081"/>
    <lineage>
        <taxon>Eukaryota</taxon>
        <taxon>Viridiplantae</taxon>
        <taxon>Streptophyta</taxon>
        <taxon>Embryophyta</taxon>
        <taxon>Tracheophyta</taxon>
        <taxon>Spermatophyta</taxon>
        <taxon>Magnoliopsida</taxon>
        <taxon>eudicotyledons</taxon>
        <taxon>Gunneridae</taxon>
        <taxon>Pentapetalae</taxon>
        <taxon>asterids</taxon>
        <taxon>lamiids</taxon>
        <taxon>Solanales</taxon>
        <taxon>Solanaceae</taxon>
        <taxon>Solanoideae</taxon>
        <taxon>Solaneae</taxon>
        <taxon>Solanum</taxon>
        <taxon>Solanum subgen. Lycopersicon</taxon>
    </lineage>
</organism>
<dbReference type="PaxDb" id="4081-Solyc11g043140.1.1"/>
<feature type="transmembrane region" description="Helical" evidence="1">
    <location>
        <begin position="6"/>
        <end position="22"/>
    </location>
</feature>
<keyword evidence="1" id="KW-0472">Membrane</keyword>
<dbReference type="Gramene" id="Solyc11g043140.2.1">
    <property type="protein sequence ID" value="Solyc11g043140.2.1"/>
    <property type="gene ID" value="Solyc11g043140.2"/>
</dbReference>
<protein>
    <submittedName>
        <fullName evidence="2">Uncharacterized protein</fullName>
    </submittedName>
</protein>
<evidence type="ECO:0000313" key="3">
    <source>
        <dbReference type="Proteomes" id="UP000004994"/>
    </source>
</evidence>
<keyword evidence="1" id="KW-0812">Transmembrane</keyword>
<dbReference type="EnsemblPlants" id="Solyc11g043140.2.1">
    <property type="protein sequence ID" value="Solyc11g043140.2.1"/>
    <property type="gene ID" value="Solyc11g043140.2"/>
</dbReference>
<evidence type="ECO:0000313" key="2">
    <source>
        <dbReference type="EnsemblPlants" id="Solyc11g043140.2.1"/>
    </source>
</evidence>
<proteinExistence type="predicted"/>
<sequence length="63" mass="7713">MLVYEACFILLFLFHIIFWLIFSPSPSQVHKFEKVFVELQWQLSVHSLREVHMRMFVAEWLKS</sequence>
<dbReference type="Proteomes" id="UP000004994">
    <property type="component" value="Chromosome 11"/>
</dbReference>
<reference evidence="2" key="1">
    <citation type="journal article" date="2012" name="Nature">
        <title>The tomato genome sequence provides insights into fleshy fruit evolution.</title>
        <authorList>
            <consortium name="Tomato Genome Consortium"/>
        </authorList>
    </citation>
    <scope>NUCLEOTIDE SEQUENCE [LARGE SCALE GENOMIC DNA]</scope>
    <source>
        <strain evidence="2">cv. Heinz 1706</strain>
    </source>
</reference>
<reference evidence="2" key="2">
    <citation type="submission" date="2019-01" db="UniProtKB">
        <authorList>
            <consortium name="EnsemblPlants"/>
        </authorList>
    </citation>
    <scope>IDENTIFICATION</scope>
    <source>
        <strain evidence="2">cv. Heinz 1706</strain>
    </source>
</reference>
<keyword evidence="3" id="KW-1185">Reference proteome</keyword>
<keyword evidence="1" id="KW-1133">Transmembrane helix</keyword>